<proteinExistence type="predicted"/>
<evidence type="ECO:0000256" key="1">
    <source>
        <dbReference type="SAM" id="SignalP"/>
    </source>
</evidence>
<accession>A0A239BNX4</accession>
<dbReference type="Proteomes" id="UP000198281">
    <property type="component" value="Unassembled WGS sequence"/>
</dbReference>
<evidence type="ECO:0000313" key="2">
    <source>
        <dbReference type="EMBL" id="SNS09576.1"/>
    </source>
</evidence>
<reference evidence="3" key="1">
    <citation type="submission" date="2017-06" db="EMBL/GenBank/DDBJ databases">
        <authorList>
            <person name="Varghese N."/>
            <person name="Submissions S."/>
        </authorList>
    </citation>
    <scope>NUCLEOTIDE SEQUENCE [LARGE SCALE GENOMIC DNA]</scope>
    <source>
        <strain evidence="3">LNB2</strain>
    </source>
</reference>
<keyword evidence="1" id="KW-0732">Signal</keyword>
<name>A0A239BNX4_9SPHN</name>
<organism evidence="2 3">
    <name type="scientific">Edaphosphingomonas laterariae</name>
    <dbReference type="NCBI Taxonomy" id="861865"/>
    <lineage>
        <taxon>Bacteria</taxon>
        <taxon>Pseudomonadati</taxon>
        <taxon>Pseudomonadota</taxon>
        <taxon>Alphaproteobacteria</taxon>
        <taxon>Sphingomonadales</taxon>
        <taxon>Rhizorhabdaceae</taxon>
        <taxon>Edaphosphingomonas</taxon>
    </lineage>
</organism>
<dbReference type="InterPro" id="IPR013424">
    <property type="entry name" value="Ice-binding_C"/>
</dbReference>
<dbReference type="EMBL" id="FZOS01000001">
    <property type="protein sequence ID" value="SNS09576.1"/>
    <property type="molecule type" value="Genomic_DNA"/>
</dbReference>
<sequence>MMRKLMATLVLATGMWAGQAQAAFISVTFEAWGSGSEMYFDPFGTSLPTGKSGNAYASFGVTVDAEQLFSGGMESFWTGFSHNGISAGYSLDAPKSSASASAGALFADGSFGDAFPLLDRAVPLAGGLSISYGYAGGQYGNFNGTVTRVTTRLLDNATPSAGFSITVVPEPTSWAMMIAGFAFIGGSVRRARHTGHHVQRTALHA</sequence>
<dbReference type="NCBIfam" id="TIGR02595">
    <property type="entry name" value="PEP_CTERM"/>
    <property type="match status" value="1"/>
</dbReference>
<protein>
    <submittedName>
        <fullName evidence="2">PEP-CTERM protein-sorting domain-containing protein</fullName>
    </submittedName>
</protein>
<dbReference type="OrthoDB" id="7553852at2"/>
<keyword evidence="3" id="KW-1185">Reference proteome</keyword>
<feature type="chain" id="PRO_5011991862" evidence="1">
    <location>
        <begin position="23"/>
        <end position="205"/>
    </location>
</feature>
<dbReference type="AlphaFoldDB" id="A0A239BNX4"/>
<evidence type="ECO:0000313" key="3">
    <source>
        <dbReference type="Proteomes" id="UP000198281"/>
    </source>
</evidence>
<gene>
    <name evidence="2" type="ORF">SAMN06295912_101313</name>
</gene>
<dbReference type="NCBIfam" id="NF035944">
    <property type="entry name" value="PEPxxWA-CTERM"/>
    <property type="match status" value="1"/>
</dbReference>
<feature type="signal peptide" evidence="1">
    <location>
        <begin position="1"/>
        <end position="22"/>
    </location>
</feature>